<sequence>MHELETRRSYGYVKARGLMVVWVYESGKPMLGLVDHMRKRNLCYRLGIQLGEEVGVRQGRAIVRAIGAKCVRAIGAKCVRAIDARCARNAVRAARQDWGEVCERVVRWERELGRNEV</sequence>
<reference evidence="1 2" key="1">
    <citation type="submission" date="2024-01" db="EMBL/GenBank/DDBJ databases">
        <authorList>
            <person name="Waweru B."/>
        </authorList>
    </citation>
    <scope>NUCLEOTIDE SEQUENCE [LARGE SCALE GENOMIC DNA]</scope>
</reference>
<evidence type="ECO:0000313" key="1">
    <source>
        <dbReference type="EMBL" id="CAK7323595.1"/>
    </source>
</evidence>
<dbReference type="EMBL" id="CAWUPB010000130">
    <property type="protein sequence ID" value="CAK7323595.1"/>
    <property type="molecule type" value="Genomic_DNA"/>
</dbReference>
<protein>
    <submittedName>
        <fullName evidence="1">Uncharacterized protein</fullName>
    </submittedName>
</protein>
<accession>A0AAV1QS09</accession>
<proteinExistence type="predicted"/>
<name>A0AAV1QS09_9ROSI</name>
<keyword evidence="2" id="KW-1185">Reference proteome</keyword>
<dbReference type="AlphaFoldDB" id="A0AAV1QS09"/>
<comment type="caution">
    <text evidence="1">The sequence shown here is derived from an EMBL/GenBank/DDBJ whole genome shotgun (WGS) entry which is preliminary data.</text>
</comment>
<dbReference type="Proteomes" id="UP001314170">
    <property type="component" value="Unassembled WGS sequence"/>
</dbReference>
<evidence type="ECO:0000313" key="2">
    <source>
        <dbReference type="Proteomes" id="UP001314170"/>
    </source>
</evidence>
<organism evidence="1 2">
    <name type="scientific">Dovyalis caffra</name>
    <dbReference type="NCBI Taxonomy" id="77055"/>
    <lineage>
        <taxon>Eukaryota</taxon>
        <taxon>Viridiplantae</taxon>
        <taxon>Streptophyta</taxon>
        <taxon>Embryophyta</taxon>
        <taxon>Tracheophyta</taxon>
        <taxon>Spermatophyta</taxon>
        <taxon>Magnoliopsida</taxon>
        <taxon>eudicotyledons</taxon>
        <taxon>Gunneridae</taxon>
        <taxon>Pentapetalae</taxon>
        <taxon>rosids</taxon>
        <taxon>fabids</taxon>
        <taxon>Malpighiales</taxon>
        <taxon>Salicaceae</taxon>
        <taxon>Flacourtieae</taxon>
        <taxon>Dovyalis</taxon>
    </lineage>
</organism>
<gene>
    <name evidence="1" type="ORF">DCAF_LOCUS1224</name>
</gene>